<dbReference type="EMBL" id="LHZG01000163">
    <property type="protein sequence ID" value="KXV18778.1"/>
    <property type="molecule type" value="Genomic_DNA"/>
</dbReference>
<accession>A0A149RWD8</accession>
<reference evidence="1 2" key="1">
    <citation type="submission" date="2015-06" db="EMBL/GenBank/DDBJ databases">
        <title>Improved classification and identification of acetic acid bacteria using matrix-assisted laser desorption/ionization time-of-flight mass spectrometry; Gluconobacter nephelii and Gluconobacter uchimurae are later heterotypic synonyms of Gluconobacter japonicus and Gluconobacter oxydans, respectively.</title>
        <authorList>
            <person name="Li L."/>
            <person name="Cleenwerck I."/>
            <person name="De Vuyst L."/>
            <person name="Vandamme P."/>
        </authorList>
    </citation>
    <scope>NUCLEOTIDE SEQUENCE [LARGE SCALE GENOMIC DNA]</scope>
    <source>
        <strain evidence="1 2">LMG 1676</strain>
    </source>
</reference>
<proteinExistence type="predicted"/>
<dbReference type="Proteomes" id="UP000075655">
    <property type="component" value="Unassembled WGS sequence"/>
</dbReference>
<feature type="non-terminal residue" evidence="1">
    <location>
        <position position="48"/>
    </location>
</feature>
<name>A0A149RWD8_GLUOY</name>
<dbReference type="AlphaFoldDB" id="A0A149RWD8"/>
<organism evidence="1 2">
    <name type="scientific">Gluconobacter oxydans</name>
    <name type="common">Gluconobacter suboxydans</name>
    <dbReference type="NCBI Taxonomy" id="442"/>
    <lineage>
        <taxon>Bacteria</taxon>
        <taxon>Pseudomonadati</taxon>
        <taxon>Pseudomonadota</taxon>
        <taxon>Alphaproteobacteria</taxon>
        <taxon>Acetobacterales</taxon>
        <taxon>Acetobacteraceae</taxon>
        <taxon>Gluconobacter</taxon>
    </lineage>
</organism>
<gene>
    <name evidence="1" type="ORF">AD934_07125</name>
</gene>
<comment type="caution">
    <text evidence="1">The sequence shown here is derived from an EMBL/GenBank/DDBJ whole genome shotgun (WGS) entry which is preliminary data.</text>
</comment>
<evidence type="ECO:0000313" key="2">
    <source>
        <dbReference type="Proteomes" id="UP000075655"/>
    </source>
</evidence>
<sequence length="48" mass="5697">MERKRRLRDIAPKEMLPDVETHSEGFRANRAARRNVLVEDYVELISDL</sequence>
<protein>
    <submittedName>
        <fullName evidence="1">Manganese transporter</fullName>
    </submittedName>
</protein>
<evidence type="ECO:0000313" key="1">
    <source>
        <dbReference type="EMBL" id="KXV18778.1"/>
    </source>
</evidence>